<reference evidence="10 11" key="1">
    <citation type="journal article" date="2022" name="Cell">
        <title>Repeat-based holocentromeres influence genome architecture and karyotype evolution.</title>
        <authorList>
            <person name="Hofstatter P.G."/>
            <person name="Thangavel G."/>
            <person name="Lux T."/>
            <person name="Neumann P."/>
            <person name="Vondrak T."/>
            <person name="Novak P."/>
            <person name="Zhang M."/>
            <person name="Costa L."/>
            <person name="Castellani M."/>
            <person name="Scott A."/>
            <person name="Toegelov H."/>
            <person name="Fuchs J."/>
            <person name="Mata-Sucre Y."/>
            <person name="Dias Y."/>
            <person name="Vanzela A.L.L."/>
            <person name="Huettel B."/>
            <person name="Almeida C.C.S."/>
            <person name="Simkova H."/>
            <person name="Souza G."/>
            <person name="Pedrosa-Harand A."/>
            <person name="Macas J."/>
            <person name="Mayer K.F.X."/>
            <person name="Houben A."/>
            <person name="Marques A."/>
        </authorList>
    </citation>
    <scope>NUCLEOTIDE SEQUENCE [LARGE SCALE GENOMIC DNA]</scope>
    <source>
        <strain evidence="10">RhyTen1mFocal</strain>
    </source>
</reference>
<comment type="subcellular location">
    <subcellularLocation>
        <location evidence="1">Nucleus</location>
    </subcellularLocation>
</comment>
<dbReference type="SUPFAM" id="SSF46689">
    <property type="entry name" value="Homeodomain-like"/>
    <property type="match status" value="1"/>
</dbReference>
<keyword evidence="3" id="KW-0805">Transcription regulation</keyword>
<dbReference type="Pfam" id="PF00249">
    <property type="entry name" value="Myb_DNA-binding"/>
    <property type="match status" value="2"/>
</dbReference>
<feature type="domain" description="Myb-like" evidence="8">
    <location>
        <begin position="9"/>
        <end position="61"/>
    </location>
</feature>
<dbReference type="GO" id="GO:0003677">
    <property type="term" value="F:DNA binding"/>
    <property type="evidence" value="ECO:0007669"/>
    <property type="project" value="UniProtKB-KW"/>
</dbReference>
<comment type="caution">
    <text evidence="10">The sequence shown here is derived from an EMBL/GenBank/DDBJ whole genome shotgun (WGS) entry which is preliminary data.</text>
</comment>
<protein>
    <submittedName>
        <fullName evidence="10">Uncharacterized protein</fullName>
    </submittedName>
</protein>
<proteinExistence type="predicted"/>
<keyword evidence="11" id="KW-1185">Reference proteome</keyword>
<dbReference type="InterPro" id="IPR015495">
    <property type="entry name" value="Myb_TF_plants"/>
</dbReference>
<sequence length="338" mass="36469">MGRAPCCDEVGVKKGPWTPEEDKLLVDYIQKNGHGSWRRLPKLAGLNRCGKSCRLRWTNYLRPDIKRGRFTEEEEKLIIHLHSVLGNKWSSIATRLPGRTDNEIKNYWNTHLRKRLLSMGIDPVTHRPRADLGLLAAGLPLSILAAAGLSNQQLDVSSALKLQADAAQLAKAQLAQTLVQLLTNGVPTTPNLDLMSLISSTSSLGQQYYQGLINGSLGAQGTALAASSGFGFPDLQGCNIPPAICMDGLSSTEVHGTTSNLSSGTVLPDESSDTPKLVSASPQDKPSSLECSTSHDTSTSSLDQSNPFEGLEGLNLDGINNDLGWKDLLEQFSWLNSP</sequence>
<dbReference type="FunFam" id="1.10.10.60:FF:000001">
    <property type="entry name" value="MYB-related transcription factor"/>
    <property type="match status" value="1"/>
</dbReference>
<evidence type="ECO:0000256" key="2">
    <source>
        <dbReference type="ARBA" id="ARBA00022737"/>
    </source>
</evidence>
<dbReference type="GO" id="GO:0005634">
    <property type="term" value="C:nucleus"/>
    <property type="evidence" value="ECO:0007669"/>
    <property type="project" value="UniProtKB-SubCell"/>
</dbReference>
<dbReference type="AlphaFoldDB" id="A0AAD5ZCP2"/>
<evidence type="ECO:0000256" key="5">
    <source>
        <dbReference type="ARBA" id="ARBA00023163"/>
    </source>
</evidence>
<dbReference type="PROSITE" id="PS50090">
    <property type="entry name" value="MYB_LIKE"/>
    <property type="match status" value="2"/>
</dbReference>
<feature type="region of interest" description="Disordered" evidence="7">
    <location>
        <begin position="256"/>
        <end position="310"/>
    </location>
</feature>
<dbReference type="PANTHER" id="PTHR10641">
    <property type="entry name" value="MYB FAMILY TRANSCRIPTION FACTOR"/>
    <property type="match status" value="1"/>
</dbReference>
<keyword evidence="6" id="KW-0539">Nucleus</keyword>
<keyword evidence="2" id="KW-0677">Repeat</keyword>
<evidence type="ECO:0000259" key="9">
    <source>
        <dbReference type="PROSITE" id="PS51294"/>
    </source>
</evidence>
<feature type="domain" description="HTH myb-type" evidence="9">
    <location>
        <begin position="9"/>
        <end position="61"/>
    </location>
</feature>
<feature type="compositionally biased region" description="Polar residues" evidence="7">
    <location>
        <begin position="280"/>
        <end position="291"/>
    </location>
</feature>
<feature type="domain" description="HTH myb-type" evidence="9">
    <location>
        <begin position="62"/>
        <end position="116"/>
    </location>
</feature>
<dbReference type="FunFam" id="1.10.10.60:FF:000349">
    <property type="entry name" value="Transcription factor MYB39"/>
    <property type="match status" value="1"/>
</dbReference>
<keyword evidence="5" id="KW-0804">Transcription</keyword>
<dbReference type="Proteomes" id="UP001210211">
    <property type="component" value="Unassembled WGS sequence"/>
</dbReference>
<evidence type="ECO:0000256" key="3">
    <source>
        <dbReference type="ARBA" id="ARBA00023015"/>
    </source>
</evidence>
<evidence type="ECO:0000256" key="4">
    <source>
        <dbReference type="ARBA" id="ARBA00023125"/>
    </source>
</evidence>
<evidence type="ECO:0000313" key="10">
    <source>
        <dbReference type="EMBL" id="KAJ3690936.1"/>
    </source>
</evidence>
<evidence type="ECO:0000256" key="1">
    <source>
        <dbReference type="ARBA" id="ARBA00004123"/>
    </source>
</evidence>
<keyword evidence="4" id="KW-0238">DNA-binding</keyword>
<evidence type="ECO:0000259" key="8">
    <source>
        <dbReference type="PROSITE" id="PS50090"/>
    </source>
</evidence>
<dbReference type="CDD" id="cd00167">
    <property type="entry name" value="SANT"/>
    <property type="match status" value="2"/>
</dbReference>
<feature type="domain" description="Myb-like" evidence="8">
    <location>
        <begin position="62"/>
        <end position="112"/>
    </location>
</feature>
<dbReference type="InterPro" id="IPR001005">
    <property type="entry name" value="SANT/Myb"/>
</dbReference>
<dbReference type="PROSITE" id="PS51294">
    <property type="entry name" value="HTH_MYB"/>
    <property type="match status" value="2"/>
</dbReference>
<dbReference type="InterPro" id="IPR009057">
    <property type="entry name" value="Homeodomain-like_sf"/>
</dbReference>
<accession>A0AAD5ZCP2</accession>
<evidence type="ECO:0000256" key="7">
    <source>
        <dbReference type="SAM" id="MobiDB-lite"/>
    </source>
</evidence>
<dbReference type="InterPro" id="IPR017930">
    <property type="entry name" value="Myb_dom"/>
</dbReference>
<dbReference type="Gene3D" id="1.10.10.60">
    <property type="entry name" value="Homeodomain-like"/>
    <property type="match status" value="2"/>
</dbReference>
<evidence type="ECO:0000313" key="11">
    <source>
        <dbReference type="Proteomes" id="UP001210211"/>
    </source>
</evidence>
<organism evidence="10 11">
    <name type="scientific">Rhynchospora tenuis</name>
    <dbReference type="NCBI Taxonomy" id="198213"/>
    <lineage>
        <taxon>Eukaryota</taxon>
        <taxon>Viridiplantae</taxon>
        <taxon>Streptophyta</taxon>
        <taxon>Embryophyta</taxon>
        <taxon>Tracheophyta</taxon>
        <taxon>Spermatophyta</taxon>
        <taxon>Magnoliopsida</taxon>
        <taxon>Liliopsida</taxon>
        <taxon>Poales</taxon>
        <taxon>Cyperaceae</taxon>
        <taxon>Cyperoideae</taxon>
        <taxon>Rhynchosporeae</taxon>
        <taxon>Rhynchospora</taxon>
    </lineage>
</organism>
<feature type="compositionally biased region" description="Polar residues" evidence="7">
    <location>
        <begin position="256"/>
        <end position="265"/>
    </location>
</feature>
<dbReference type="EMBL" id="JAMRDG010000002">
    <property type="protein sequence ID" value="KAJ3690936.1"/>
    <property type="molecule type" value="Genomic_DNA"/>
</dbReference>
<evidence type="ECO:0000256" key="6">
    <source>
        <dbReference type="ARBA" id="ARBA00023242"/>
    </source>
</evidence>
<gene>
    <name evidence="10" type="ORF">LUZ61_020100</name>
</gene>
<feature type="compositionally biased region" description="Low complexity" evidence="7">
    <location>
        <begin position="292"/>
        <end position="301"/>
    </location>
</feature>
<name>A0AAD5ZCP2_9POAL</name>
<dbReference type="PANTHER" id="PTHR10641:SF1297">
    <property type="entry name" value="OS06G0112700 PROTEIN"/>
    <property type="match status" value="1"/>
</dbReference>
<dbReference type="SMART" id="SM00717">
    <property type="entry name" value="SANT"/>
    <property type="match status" value="2"/>
</dbReference>